<dbReference type="OrthoDB" id="121814at2759"/>
<dbReference type="AlphaFoldDB" id="A0A8T1WEE8"/>
<organism evidence="2 3">
    <name type="scientific">Phytophthora boehmeriae</name>
    <dbReference type="NCBI Taxonomy" id="109152"/>
    <lineage>
        <taxon>Eukaryota</taxon>
        <taxon>Sar</taxon>
        <taxon>Stramenopiles</taxon>
        <taxon>Oomycota</taxon>
        <taxon>Peronosporomycetes</taxon>
        <taxon>Peronosporales</taxon>
        <taxon>Peronosporaceae</taxon>
        <taxon>Phytophthora</taxon>
    </lineage>
</organism>
<dbReference type="EMBL" id="JAGDFL010000376">
    <property type="protein sequence ID" value="KAG7390694.1"/>
    <property type="molecule type" value="Genomic_DNA"/>
</dbReference>
<protein>
    <submittedName>
        <fullName evidence="2">Uncharacterized protein</fullName>
    </submittedName>
</protein>
<comment type="caution">
    <text evidence="2">The sequence shown here is derived from an EMBL/GenBank/DDBJ whole genome shotgun (WGS) entry which is preliminary data.</text>
</comment>
<accession>A0A8T1WEE8</accession>
<evidence type="ECO:0000256" key="1">
    <source>
        <dbReference type="SAM" id="MobiDB-lite"/>
    </source>
</evidence>
<feature type="region of interest" description="Disordered" evidence="1">
    <location>
        <begin position="146"/>
        <end position="171"/>
    </location>
</feature>
<reference evidence="2" key="1">
    <citation type="submission" date="2021-02" db="EMBL/GenBank/DDBJ databases">
        <authorList>
            <person name="Palmer J.M."/>
        </authorList>
    </citation>
    <scope>NUCLEOTIDE SEQUENCE</scope>
    <source>
        <strain evidence="2">SCRP23</strain>
    </source>
</reference>
<sequence>MDTPHDVTLGAQVQDAPVAVDSVAPPAPPAPAPTPPVVPTSAALVGSVSNASARKFGSTWELKYAISVTERDIATGSPVRAKCLMCEAFDKEVQVGAKRKRTSRIRVFTAPWRPDNMKRHMEQQHPSRWSDYLKLGDNDKCVFFSNPRPLREDSTQPSSAGDVGSVPSDLTPPSSVTAVAGQFRSFLVDKNIVEDLIGDILFGAAGGERRNAWNVPVTFILQEDESLGLDNTGDPNTNRLQPGVDSNESRYIAHVSSLLEFNTCLKYVSMGVSFPQVVSLFQQTAEQTGMDANIEGCVAWAFDCVTTGTG</sequence>
<dbReference type="Proteomes" id="UP000693981">
    <property type="component" value="Unassembled WGS sequence"/>
</dbReference>
<evidence type="ECO:0000313" key="2">
    <source>
        <dbReference type="EMBL" id="KAG7390694.1"/>
    </source>
</evidence>
<keyword evidence="3" id="KW-1185">Reference proteome</keyword>
<name>A0A8T1WEE8_9STRA</name>
<evidence type="ECO:0000313" key="3">
    <source>
        <dbReference type="Proteomes" id="UP000693981"/>
    </source>
</evidence>
<gene>
    <name evidence="2" type="ORF">PHYBOEH_006947</name>
</gene>
<proteinExistence type="predicted"/>
<dbReference type="PANTHER" id="PTHR37067">
    <property type="entry name" value="PX DOMAIN-CONTAINING PROTEIN"/>
    <property type="match status" value="1"/>
</dbReference>
<dbReference type="PANTHER" id="PTHR37067:SF3">
    <property type="entry name" value="PX DOMAIN-CONTAINING PROTEIN"/>
    <property type="match status" value="1"/>
</dbReference>